<dbReference type="AlphaFoldDB" id="A0A2H0VHB2"/>
<gene>
    <name evidence="2" type="ORF">COT88_01635</name>
</gene>
<comment type="caution">
    <text evidence="2">The sequence shown here is derived from an EMBL/GenBank/DDBJ whole genome shotgun (WGS) entry which is preliminary data.</text>
</comment>
<reference evidence="3" key="1">
    <citation type="submission" date="2017-09" db="EMBL/GenBank/DDBJ databases">
        <title>Depth-based differentiation of microbial function through sediment-hosted aquifers and enrichment of novel symbionts in the deep terrestrial subsurface.</title>
        <authorList>
            <person name="Probst A.J."/>
            <person name="Ladd B."/>
            <person name="Jarett J.K."/>
            <person name="Geller-Mcgrath D.E."/>
            <person name="Sieber C.M.K."/>
            <person name="Emerson J.B."/>
            <person name="Anantharaman K."/>
            <person name="Thomas B.C."/>
            <person name="Malmstrom R."/>
            <person name="Stieglmeier M."/>
            <person name="Klingl A."/>
            <person name="Woyke T."/>
            <person name="Ryan C.M."/>
            <person name="Banfield J.F."/>
        </authorList>
    </citation>
    <scope>NUCLEOTIDE SEQUENCE [LARGE SCALE GENOMIC DNA]</scope>
</reference>
<evidence type="ECO:0000256" key="1">
    <source>
        <dbReference type="SAM" id="Phobius"/>
    </source>
</evidence>
<evidence type="ECO:0000313" key="2">
    <source>
        <dbReference type="EMBL" id="PIR98507.1"/>
    </source>
</evidence>
<keyword evidence="1" id="KW-0472">Membrane</keyword>
<dbReference type="Proteomes" id="UP000230776">
    <property type="component" value="Unassembled WGS sequence"/>
</dbReference>
<accession>A0A2H0VHB2</accession>
<name>A0A2H0VHB2_9BACT</name>
<feature type="transmembrane region" description="Helical" evidence="1">
    <location>
        <begin position="7"/>
        <end position="25"/>
    </location>
</feature>
<organism evidence="2 3">
    <name type="scientific">Candidatus Colwellbacteria bacterium CG10_big_fil_rev_8_21_14_0_10_41_28</name>
    <dbReference type="NCBI Taxonomy" id="1974539"/>
    <lineage>
        <taxon>Bacteria</taxon>
        <taxon>Candidatus Colwelliibacteriota</taxon>
    </lineage>
</organism>
<sequence>MKIFKIVFSIAIAAIFVISTVTVIFSSGRMVNAGLETYVFKVDNCYGPRYETVPLGEGEDSKSVDQQCEVDYNQAKRDVAGGLSYLLVAAPFAYLTFRKLEQLLKERE</sequence>
<protein>
    <submittedName>
        <fullName evidence="2">Uncharacterized protein</fullName>
    </submittedName>
</protein>
<keyword evidence="1" id="KW-1133">Transmembrane helix</keyword>
<keyword evidence="1" id="KW-0812">Transmembrane</keyword>
<proteinExistence type="predicted"/>
<evidence type="ECO:0000313" key="3">
    <source>
        <dbReference type="Proteomes" id="UP000230776"/>
    </source>
</evidence>
<feature type="transmembrane region" description="Helical" evidence="1">
    <location>
        <begin position="79"/>
        <end position="97"/>
    </location>
</feature>
<dbReference type="EMBL" id="PFAG01000014">
    <property type="protein sequence ID" value="PIR98507.1"/>
    <property type="molecule type" value="Genomic_DNA"/>
</dbReference>